<proteinExistence type="predicted"/>
<keyword evidence="2" id="KW-1185">Reference proteome</keyword>
<dbReference type="AlphaFoldDB" id="A0AAV4D3J9"/>
<dbReference type="EMBL" id="BLXT01007347">
    <property type="protein sequence ID" value="GFO38675.1"/>
    <property type="molecule type" value="Genomic_DNA"/>
</dbReference>
<gene>
    <name evidence="1" type="ORF">PoB_006518000</name>
</gene>
<name>A0AAV4D3J9_9GAST</name>
<accession>A0AAV4D3J9</accession>
<comment type="caution">
    <text evidence="1">The sequence shown here is derived from an EMBL/GenBank/DDBJ whole genome shotgun (WGS) entry which is preliminary data.</text>
</comment>
<organism evidence="1 2">
    <name type="scientific">Plakobranchus ocellatus</name>
    <dbReference type="NCBI Taxonomy" id="259542"/>
    <lineage>
        <taxon>Eukaryota</taxon>
        <taxon>Metazoa</taxon>
        <taxon>Spiralia</taxon>
        <taxon>Lophotrochozoa</taxon>
        <taxon>Mollusca</taxon>
        <taxon>Gastropoda</taxon>
        <taxon>Heterobranchia</taxon>
        <taxon>Euthyneura</taxon>
        <taxon>Panpulmonata</taxon>
        <taxon>Sacoglossa</taxon>
        <taxon>Placobranchoidea</taxon>
        <taxon>Plakobranchidae</taxon>
        <taxon>Plakobranchus</taxon>
    </lineage>
</organism>
<reference evidence="1 2" key="1">
    <citation type="journal article" date="2021" name="Elife">
        <title>Chloroplast acquisition without the gene transfer in kleptoplastic sea slugs, Plakobranchus ocellatus.</title>
        <authorList>
            <person name="Maeda T."/>
            <person name="Takahashi S."/>
            <person name="Yoshida T."/>
            <person name="Shimamura S."/>
            <person name="Takaki Y."/>
            <person name="Nagai Y."/>
            <person name="Toyoda A."/>
            <person name="Suzuki Y."/>
            <person name="Arimoto A."/>
            <person name="Ishii H."/>
            <person name="Satoh N."/>
            <person name="Nishiyama T."/>
            <person name="Hasebe M."/>
            <person name="Maruyama T."/>
            <person name="Minagawa J."/>
            <person name="Obokata J."/>
            <person name="Shigenobu S."/>
        </authorList>
    </citation>
    <scope>NUCLEOTIDE SEQUENCE [LARGE SCALE GENOMIC DNA]</scope>
</reference>
<evidence type="ECO:0000313" key="1">
    <source>
        <dbReference type="EMBL" id="GFO38675.1"/>
    </source>
</evidence>
<sequence>MYAENGAHRPYRGIIQDCIDWEWEIRFLEKGDAYVWPVKDDISLMPGTGSDILPPPTLVGRGKYKFIS</sequence>
<evidence type="ECO:0000313" key="2">
    <source>
        <dbReference type="Proteomes" id="UP000735302"/>
    </source>
</evidence>
<dbReference type="Proteomes" id="UP000735302">
    <property type="component" value="Unassembled WGS sequence"/>
</dbReference>
<protein>
    <submittedName>
        <fullName evidence="1">Uncharacterized protein</fullName>
    </submittedName>
</protein>